<dbReference type="GO" id="GO:0035312">
    <property type="term" value="F:5'-3' DNA exonuclease activity"/>
    <property type="evidence" value="ECO:0007669"/>
    <property type="project" value="TreeGrafter"/>
</dbReference>
<protein>
    <submittedName>
        <fullName evidence="1">PHP domain-containing protein</fullName>
    </submittedName>
</protein>
<dbReference type="GO" id="GO:0004534">
    <property type="term" value="F:5'-3' RNA exonuclease activity"/>
    <property type="evidence" value="ECO:0007669"/>
    <property type="project" value="TreeGrafter"/>
</dbReference>
<evidence type="ECO:0000313" key="1">
    <source>
        <dbReference type="EMBL" id="QKS73238.1"/>
    </source>
</evidence>
<dbReference type="CDD" id="cd07438">
    <property type="entry name" value="PHP_HisPPase_AMP"/>
    <property type="match status" value="1"/>
</dbReference>
<dbReference type="PANTHER" id="PTHR42924">
    <property type="entry name" value="EXONUCLEASE"/>
    <property type="match status" value="1"/>
</dbReference>
<reference evidence="2" key="1">
    <citation type="submission" date="2019-07" db="EMBL/GenBank/DDBJ databases">
        <title>Bacillus alkalisoli sp. nov. isolated from saline soil.</title>
        <authorList>
            <person name="Sun J.-Q."/>
            <person name="Xu L."/>
        </authorList>
    </citation>
    <scope>NUCLEOTIDE SEQUENCE [LARGE SCALE GENOMIC DNA]</scope>
    <source>
        <strain evidence="2">M4U3P1</strain>
    </source>
</reference>
<evidence type="ECO:0000313" key="2">
    <source>
        <dbReference type="Proteomes" id="UP000318138"/>
    </source>
</evidence>
<organism evidence="1 2">
    <name type="scientific">Paenalkalicoccus suaedae</name>
    <dbReference type="NCBI Taxonomy" id="2592382"/>
    <lineage>
        <taxon>Bacteria</taxon>
        <taxon>Bacillati</taxon>
        <taxon>Bacillota</taxon>
        <taxon>Bacilli</taxon>
        <taxon>Bacillales</taxon>
        <taxon>Bacillaceae</taxon>
        <taxon>Paenalkalicoccus</taxon>
    </lineage>
</organism>
<dbReference type="EMBL" id="CP041372">
    <property type="protein sequence ID" value="QKS73238.1"/>
    <property type="molecule type" value="Genomic_DNA"/>
</dbReference>
<dbReference type="Gene3D" id="3.20.20.140">
    <property type="entry name" value="Metal-dependent hydrolases"/>
    <property type="match status" value="1"/>
</dbReference>
<dbReference type="InterPro" id="IPR016195">
    <property type="entry name" value="Pol/histidinol_Pase-like"/>
</dbReference>
<dbReference type="Proteomes" id="UP000318138">
    <property type="component" value="Chromosome"/>
</dbReference>
<accession>A0A859FKB5</accession>
<keyword evidence="2" id="KW-1185">Reference proteome</keyword>
<proteinExistence type="predicted"/>
<sequence>MHSTASDGGYDSVTLMQKCKDAGMTLVSLTDHDTTEAIPAAREKAEALSMLFIEGIELSTAYEGESVDILGYGIDITSESLQKTLSFHRTKRLDRMKQMISKCQEEGMSVTLPEVEQFVTGSTYSRPHLAKLLVEKGYVASVQEAFEHYLGYNKPCYVKKEDEMSPSEACATIHEAGGLAIVAHPVYYKIDSAIYSWLVNGEIDGVEVYHRDHSLDDIERFRHIVESAEQKTGRSFFQTGGTDFHHESFGRDGEVLGESKLPYAHADKLFRTIFASRI</sequence>
<dbReference type="PANTHER" id="PTHR42924:SF3">
    <property type="entry name" value="POLYMERASE_HISTIDINOL PHOSPHATASE N-TERMINAL DOMAIN-CONTAINING PROTEIN"/>
    <property type="match status" value="1"/>
</dbReference>
<gene>
    <name evidence="1" type="ORF">FLK61_31980</name>
</gene>
<name>A0A859FKB5_9BACI</name>
<dbReference type="AlphaFoldDB" id="A0A859FKB5"/>
<dbReference type="Gene3D" id="1.10.150.650">
    <property type="match status" value="1"/>
</dbReference>
<dbReference type="SUPFAM" id="SSF89550">
    <property type="entry name" value="PHP domain-like"/>
    <property type="match status" value="1"/>
</dbReference>
<dbReference type="InterPro" id="IPR052018">
    <property type="entry name" value="PHP_domain"/>
</dbReference>
<dbReference type="KEGG" id="psua:FLK61_31980"/>